<sequence length="106" mass="12004">MSEIQVTDADFEDQVIKAETPVIVDFWAEWCGPCRSLAPVIEELSKDYEGKVKVAKLDVDNNPVSASKYSVMSIPTVIYFDSGKEVKRLVGAREKNNYEQEFELPK</sequence>
<dbReference type="PRINTS" id="PR00421">
    <property type="entry name" value="THIOREDOXIN"/>
</dbReference>
<evidence type="ECO:0000256" key="1">
    <source>
        <dbReference type="ARBA" id="ARBA00022448"/>
    </source>
</evidence>
<evidence type="ECO:0000313" key="6">
    <source>
        <dbReference type="EMBL" id="KKN60935.1"/>
    </source>
</evidence>
<accession>A0A0F9RWZ5</accession>
<dbReference type="FunFam" id="3.40.30.10:FF:000001">
    <property type="entry name" value="Thioredoxin"/>
    <property type="match status" value="1"/>
</dbReference>
<dbReference type="InterPro" id="IPR017937">
    <property type="entry name" value="Thioredoxin_CS"/>
</dbReference>
<evidence type="ECO:0000259" key="5">
    <source>
        <dbReference type="PROSITE" id="PS51352"/>
    </source>
</evidence>
<dbReference type="GO" id="GO:0005829">
    <property type="term" value="C:cytosol"/>
    <property type="evidence" value="ECO:0007669"/>
    <property type="project" value="TreeGrafter"/>
</dbReference>
<dbReference type="PANTHER" id="PTHR45663:SF11">
    <property type="entry name" value="GEO12009P1"/>
    <property type="match status" value="1"/>
</dbReference>
<protein>
    <recommendedName>
        <fullName evidence="5">Thioredoxin domain-containing protein</fullName>
    </recommendedName>
</protein>
<dbReference type="AlphaFoldDB" id="A0A0F9RWZ5"/>
<name>A0A0F9RWZ5_9ZZZZ</name>
<dbReference type="Pfam" id="PF00085">
    <property type="entry name" value="Thioredoxin"/>
    <property type="match status" value="1"/>
</dbReference>
<proteinExistence type="predicted"/>
<dbReference type="PROSITE" id="PS51352">
    <property type="entry name" value="THIOREDOXIN_2"/>
    <property type="match status" value="1"/>
</dbReference>
<dbReference type="Gene3D" id="3.40.30.10">
    <property type="entry name" value="Glutaredoxin"/>
    <property type="match status" value="1"/>
</dbReference>
<gene>
    <name evidence="6" type="ORF">LCGC14_0526770</name>
</gene>
<dbReference type="InterPro" id="IPR013766">
    <property type="entry name" value="Thioredoxin_domain"/>
</dbReference>
<evidence type="ECO:0000256" key="4">
    <source>
        <dbReference type="ARBA" id="ARBA00023284"/>
    </source>
</evidence>
<dbReference type="EMBL" id="LAZR01000677">
    <property type="protein sequence ID" value="KKN60935.1"/>
    <property type="molecule type" value="Genomic_DNA"/>
</dbReference>
<dbReference type="PANTHER" id="PTHR45663">
    <property type="entry name" value="GEO12009P1"/>
    <property type="match status" value="1"/>
</dbReference>
<dbReference type="InterPro" id="IPR036249">
    <property type="entry name" value="Thioredoxin-like_sf"/>
</dbReference>
<dbReference type="CDD" id="cd02947">
    <property type="entry name" value="TRX_family"/>
    <property type="match status" value="1"/>
</dbReference>
<dbReference type="NCBIfam" id="TIGR01068">
    <property type="entry name" value="thioredoxin"/>
    <property type="match status" value="1"/>
</dbReference>
<evidence type="ECO:0000256" key="2">
    <source>
        <dbReference type="ARBA" id="ARBA00022982"/>
    </source>
</evidence>
<dbReference type="PROSITE" id="PS00194">
    <property type="entry name" value="THIOREDOXIN_1"/>
    <property type="match status" value="1"/>
</dbReference>
<dbReference type="PIRSF" id="PIRSF000077">
    <property type="entry name" value="Thioredoxin"/>
    <property type="match status" value="1"/>
</dbReference>
<reference evidence="6" key="1">
    <citation type="journal article" date="2015" name="Nature">
        <title>Complex archaea that bridge the gap between prokaryotes and eukaryotes.</title>
        <authorList>
            <person name="Spang A."/>
            <person name="Saw J.H."/>
            <person name="Jorgensen S.L."/>
            <person name="Zaremba-Niedzwiedzka K."/>
            <person name="Martijn J."/>
            <person name="Lind A.E."/>
            <person name="van Eijk R."/>
            <person name="Schleper C."/>
            <person name="Guy L."/>
            <person name="Ettema T.J."/>
        </authorList>
    </citation>
    <scope>NUCLEOTIDE SEQUENCE</scope>
</reference>
<dbReference type="InterPro" id="IPR005746">
    <property type="entry name" value="Thioredoxin"/>
</dbReference>
<comment type="caution">
    <text evidence="6">The sequence shown here is derived from an EMBL/GenBank/DDBJ whole genome shotgun (WGS) entry which is preliminary data.</text>
</comment>
<keyword evidence="1" id="KW-0813">Transport</keyword>
<keyword evidence="3" id="KW-1015">Disulfide bond</keyword>
<dbReference type="SUPFAM" id="SSF52833">
    <property type="entry name" value="Thioredoxin-like"/>
    <property type="match status" value="1"/>
</dbReference>
<feature type="domain" description="Thioredoxin" evidence="5">
    <location>
        <begin position="1"/>
        <end position="106"/>
    </location>
</feature>
<evidence type="ECO:0000256" key="3">
    <source>
        <dbReference type="ARBA" id="ARBA00023157"/>
    </source>
</evidence>
<keyword evidence="2" id="KW-0249">Electron transport</keyword>
<dbReference type="GO" id="GO:0045454">
    <property type="term" value="P:cell redox homeostasis"/>
    <property type="evidence" value="ECO:0007669"/>
    <property type="project" value="TreeGrafter"/>
</dbReference>
<keyword evidence="4" id="KW-0676">Redox-active center</keyword>
<organism evidence="6">
    <name type="scientific">marine sediment metagenome</name>
    <dbReference type="NCBI Taxonomy" id="412755"/>
    <lineage>
        <taxon>unclassified sequences</taxon>
        <taxon>metagenomes</taxon>
        <taxon>ecological metagenomes</taxon>
    </lineage>
</organism>
<dbReference type="GO" id="GO:0015035">
    <property type="term" value="F:protein-disulfide reductase activity"/>
    <property type="evidence" value="ECO:0007669"/>
    <property type="project" value="InterPro"/>
</dbReference>